<feature type="binding site" evidence="2">
    <location>
        <begin position="132"/>
        <end position="133"/>
    </location>
    <ligand>
        <name>ATP</name>
        <dbReference type="ChEBI" id="CHEBI:30616"/>
    </ligand>
</feature>
<dbReference type="Gene3D" id="3.30.1330.10">
    <property type="entry name" value="PurM-like, N-terminal domain"/>
    <property type="match status" value="1"/>
</dbReference>
<keyword evidence="1 2" id="KW-0784">Thiamine biosynthesis</keyword>
<evidence type="ECO:0000256" key="2">
    <source>
        <dbReference type="HAMAP-Rule" id="MF_02128"/>
    </source>
</evidence>
<keyword evidence="2" id="KW-0460">Magnesium</keyword>
<keyword evidence="2" id="KW-0067">ATP-binding</keyword>
<dbReference type="PANTHER" id="PTHR30270:SF0">
    <property type="entry name" value="THIAMINE-MONOPHOSPHATE KINASE"/>
    <property type="match status" value="1"/>
</dbReference>
<comment type="function">
    <text evidence="2">Catalyzes the ATP-dependent phosphorylation of thiamine-monophosphate (TMP) to form thiamine-pyrophosphate (TPP), the active form of vitamin B1.</text>
</comment>
<dbReference type="PANTHER" id="PTHR30270">
    <property type="entry name" value="THIAMINE-MONOPHOSPHATE KINASE"/>
    <property type="match status" value="1"/>
</dbReference>
<dbReference type="SUPFAM" id="SSF56042">
    <property type="entry name" value="PurM C-terminal domain-like"/>
    <property type="match status" value="1"/>
</dbReference>
<dbReference type="InterPro" id="IPR016188">
    <property type="entry name" value="PurM-like_N"/>
</dbReference>
<feature type="binding site" evidence="2">
    <location>
        <position position="41"/>
    </location>
    <ligand>
        <name>Mg(2+)</name>
        <dbReference type="ChEBI" id="CHEBI:18420"/>
        <label>4</label>
    </ligand>
</feature>
<dbReference type="InterPro" id="IPR036921">
    <property type="entry name" value="PurM-like_N_sf"/>
</dbReference>
<reference evidence="4" key="1">
    <citation type="submission" date="2016-08" db="EMBL/GenBank/DDBJ databases">
        <authorList>
            <person name="Seilhamer J.J."/>
        </authorList>
    </citation>
    <scope>NUCLEOTIDE SEQUENCE</scope>
    <source>
        <strain evidence="4">86-1</strain>
    </source>
</reference>
<feature type="domain" description="PurM-like N-terminal" evidence="3">
    <location>
        <begin position="39"/>
        <end position="149"/>
    </location>
</feature>
<keyword evidence="2" id="KW-0479">Metal-binding</keyword>
<keyword evidence="2 4" id="KW-0808">Transferase</keyword>
<feature type="binding site" evidence="2">
    <location>
        <position position="41"/>
    </location>
    <ligand>
        <name>Mg(2+)</name>
        <dbReference type="ChEBI" id="CHEBI:18420"/>
        <label>3</label>
    </ligand>
</feature>
<organism evidence="4">
    <name type="scientific">uncultured Desulfovibrio sp</name>
    <dbReference type="NCBI Taxonomy" id="167968"/>
    <lineage>
        <taxon>Bacteria</taxon>
        <taxon>Pseudomonadati</taxon>
        <taxon>Thermodesulfobacteriota</taxon>
        <taxon>Desulfovibrionia</taxon>
        <taxon>Desulfovibrionales</taxon>
        <taxon>Desulfovibrionaceae</taxon>
        <taxon>Desulfovibrio</taxon>
        <taxon>environmental samples</taxon>
    </lineage>
</organism>
<dbReference type="SUPFAM" id="SSF55326">
    <property type="entry name" value="PurM N-terminal domain-like"/>
    <property type="match status" value="1"/>
</dbReference>
<dbReference type="GO" id="GO:0009229">
    <property type="term" value="P:thiamine diphosphate biosynthetic process"/>
    <property type="evidence" value="ECO:0007669"/>
    <property type="project" value="UniProtKB-UniRule"/>
</dbReference>
<keyword evidence="2 4" id="KW-0418">Kinase</keyword>
<evidence type="ECO:0000259" key="3">
    <source>
        <dbReference type="Pfam" id="PF00586"/>
    </source>
</evidence>
<evidence type="ECO:0000256" key="1">
    <source>
        <dbReference type="ARBA" id="ARBA00022977"/>
    </source>
</evidence>
<evidence type="ECO:0000313" key="4">
    <source>
        <dbReference type="EMBL" id="SCM72671.1"/>
    </source>
</evidence>
<name>A0A212L553_9BACT</name>
<feature type="binding site" evidence="2">
    <location>
        <position position="232"/>
    </location>
    <ligand>
        <name>Mg(2+)</name>
        <dbReference type="ChEBI" id="CHEBI:18420"/>
        <label>5</label>
    </ligand>
</feature>
<comment type="similarity">
    <text evidence="2">Belongs to the thiamine-monophosphate kinase family.</text>
</comment>
<comment type="catalytic activity">
    <reaction evidence="2">
        <text>thiamine phosphate + ATP = thiamine diphosphate + ADP</text>
        <dbReference type="Rhea" id="RHEA:15913"/>
        <dbReference type="ChEBI" id="CHEBI:30616"/>
        <dbReference type="ChEBI" id="CHEBI:37575"/>
        <dbReference type="ChEBI" id="CHEBI:58937"/>
        <dbReference type="ChEBI" id="CHEBI:456216"/>
        <dbReference type="EC" id="2.7.4.16"/>
    </reaction>
</comment>
<dbReference type="EC" id="2.7.4.16" evidence="2"/>
<feature type="binding site" evidence="2">
    <location>
        <position position="343"/>
    </location>
    <ligand>
        <name>substrate</name>
    </ligand>
</feature>
<dbReference type="GO" id="GO:0009030">
    <property type="term" value="F:thiamine-phosphate kinase activity"/>
    <property type="evidence" value="ECO:0007669"/>
    <property type="project" value="UniProtKB-UniRule"/>
</dbReference>
<dbReference type="GO" id="GO:0009228">
    <property type="term" value="P:thiamine biosynthetic process"/>
    <property type="evidence" value="ECO:0007669"/>
    <property type="project" value="UniProtKB-KW"/>
</dbReference>
<dbReference type="RefSeq" id="WP_179980322.1">
    <property type="nucleotide sequence ID" value="NZ_LT608333.1"/>
</dbReference>
<dbReference type="NCBIfam" id="TIGR01379">
    <property type="entry name" value="thiL"/>
    <property type="match status" value="1"/>
</dbReference>
<keyword evidence="2" id="KW-0547">Nucleotide-binding</keyword>
<dbReference type="CDD" id="cd02194">
    <property type="entry name" value="ThiL"/>
    <property type="match status" value="1"/>
</dbReference>
<feature type="binding site" evidence="2">
    <location>
        <position position="231"/>
    </location>
    <ligand>
        <name>ATP</name>
        <dbReference type="ChEBI" id="CHEBI:30616"/>
    </ligand>
</feature>
<sequence>MVAPPSSGDAAAPLSEDRILACLAGYFPQTHPSLLLGRGDDCAVLKAGRPLCVSSDLFLEDIHFRRSYFSPEDTGYKALAVNVSDLAGCGARPLGFTLCLGLPSWVDMEWLNRFFSGMAEVAGQHRMALAGGDLSRSKSLHISITVWGETADPGHFLVRGGSMPGDVLFVVGPLGLARVGLAQLEAQGRQALDAWPAACAAHLRPAPQVDAGLMLARAGYNARPPALMDLSDGIMRDLPRLLGLTGELSAVCPEKCTGLGAEIVLPQGRLHPELLRYAAATGKNPVHEALLGGEDYALLGTCAPDMLPPLHSAIPGLYSIGVVTSGGGIECNNAPLDSLGGGFDHFEA</sequence>
<dbReference type="Gene3D" id="3.90.650.10">
    <property type="entry name" value="PurM-like C-terminal domain"/>
    <property type="match status" value="1"/>
</dbReference>
<comment type="caution">
    <text evidence="2">Lacks conserved residue(s) required for the propagation of feature annotation.</text>
</comment>
<accession>A0A212L553</accession>
<feature type="binding site" evidence="2">
    <location>
        <position position="56"/>
    </location>
    <ligand>
        <name>Mg(2+)</name>
        <dbReference type="ChEBI" id="CHEBI:18420"/>
        <label>1</label>
    </ligand>
</feature>
<feature type="binding site" evidence="2">
    <location>
        <position position="159"/>
    </location>
    <ligand>
        <name>ATP</name>
        <dbReference type="ChEBI" id="CHEBI:30616"/>
    </ligand>
</feature>
<dbReference type="UniPathway" id="UPA00060">
    <property type="reaction ID" value="UER00142"/>
</dbReference>
<feature type="binding site" evidence="2">
    <location>
        <position position="229"/>
    </location>
    <ligand>
        <name>Mg(2+)</name>
        <dbReference type="ChEBI" id="CHEBI:18420"/>
        <label>3</label>
    </ligand>
</feature>
<feature type="binding site" evidence="2">
    <location>
        <position position="55"/>
    </location>
    <ligand>
        <name>Mg(2+)</name>
        <dbReference type="ChEBI" id="CHEBI:18420"/>
        <label>1</label>
    </ligand>
</feature>
<feature type="binding site" evidence="2">
    <location>
        <position position="63"/>
    </location>
    <ligand>
        <name>substrate</name>
    </ligand>
</feature>
<feature type="binding site" evidence="2">
    <location>
        <position position="85"/>
    </location>
    <ligand>
        <name>Mg(2+)</name>
        <dbReference type="ChEBI" id="CHEBI:18420"/>
        <label>2</label>
    </ligand>
</feature>
<gene>
    <name evidence="2 4" type="primary">thiL</name>
    <name evidence="4" type="ORF">KL86DES1_20767</name>
</gene>
<feature type="binding site" evidence="2">
    <location>
        <position position="133"/>
    </location>
    <ligand>
        <name>Mg(2+)</name>
        <dbReference type="ChEBI" id="CHEBI:18420"/>
        <label>1</label>
    </ligand>
</feature>
<dbReference type="InterPro" id="IPR006283">
    <property type="entry name" value="ThiL-like"/>
</dbReference>
<dbReference type="AlphaFoldDB" id="A0A212L553"/>
<feature type="binding site" evidence="2">
    <location>
        <position position="85"/>
    </location>
    <ligand>
        <name>Mg(2+)</name>
        <dbReference type="ChEBI" id="CHEBI:18420"/>
        <label>3</label>
    </ligand>
</feature>
<feature type="binding site" evidence="2">
    <location>
        <position position="54"/>
    </location>
    <ligand>
        <name>Mg(2+)</name>
        <dbReference type="ChEBI" id="CHEBI:18420"/>
        <label>4</label>
    </ligand>
</feature>
<dbReference type="Pfam" id="PF00586">
    <property type="entry name" value="AIRS"/>
    <property type="match status" value="1"/>
</dbReference>
<dbReference type="HAMAP" id="MF_02128">
    <property type="entry name" value="TMP_kinase"/>
    <property type="match status" value="1"/>
</dbReference>
<protein>
    <recommendedName>
        <fullName evidence="2">Thiamine-monophosphate kinase</fullName>
        <shortName evidence="2">TMP kinase</shortName>
        <shortName evidence="2">Thiamine-phosphate kinase</shortName>
        <ecNumber evidence="2">2.7.4.16</ecNumber>
    </recommendedName>
</protein>
<dbReference type="GO" id="GO:0000287">
    <property type="term" value="F:magnesium ion binding"/>
    <property type="evidence" value="ECO:0007669"/>
    <property type="project" value="UniProtKB-UniRule"/>
</dbReference>
<dbReference type="EMBL" id="FMJC01000002">
    <property type="protein sequence ID" value="SCM72671.1"/>
    <property type="molecule type" value="Genomic_DNA"/>
</dbReference>
<dbReference type="PIRSF" id="PIRSF005303">
    <property type="entry name" value="Thiam_monoph_kin"/>
    <property type="match status" value="1"/>
</dbReference>
<feature type="binding site" evidence="2">
    <location>
        <position position="294"/>
    </location>
    <ligand>
        <name>substrate</name>
    </ligand>
</feature>
<comment type="pathway">
    <text evidence="2">Cofactor biosynthesis; thiamine diphosphate biosynthesis; thiamine diphosphate from thiamine phosphate: step 1/1.</text>
</comment>
<feature type="binding site" evidence="2">
    <location>
        <position position="56"/>
    </location>
    <ligand>
        <name>Mg(2+)</name>
        <dbReference type="ChEBI" id="CHEBI:18420"/>
        <label>2</label>
    </ligand>
</feature>
<dbReference type="InterPro" id="IPR036676">
    <property type="entry name" value="PurM-like_C_sf"/>
</dbReference>
<feature type="binding site" evidence="2">
    <location>
        <position position="85"/>
    </location>
    <ligand>
        <name>Mg(2+)</name>
        <dbReference type="ChEBI" id="CHEBI:18420"/>
        <label>4</label>
    </ligand>
</feature>
<dbReference type="GO" id="GO:0005524">
    <property type="term" value="F:ATP binding"/>
    <property type="evidence" value="ECO:0007669"/>
    <property type="project" value="UniProtKB-UniRule"/>
</dbReference>
<comment type="miscellaneous">
    <text evidence="2">Reaction mechanism of ThiL seems to utilize a direct, inline transfer of the gamma-phosphate of ATP to TMP rather than a phosphorylated enzyme intermediate.</text>
</comment>
<proteinExistence type="inferred from homology"/>